<dbReference type="InterPro" id="IPR003594">
    <property type="entry name" value="HATPase_dom"/>
</dbReference>
<dbReference type="InterPro" id="IPR003018">
    <property type="entry name" value="GAF"/>
</dbReference>
<evidence type="ECO:0000313" key="7">
    <source>
        <dbReference type="Proteomes" id="UP000194798"/>
    </source>
</evidence>
<name>A0A251X7Q5_9GAMM</name>
<evidence type="ECO:0000256" key="2">
    <source>
        <dbReference type="ARBA" id="ARBA00012438"/>
    </source>
</evidence>
<dbReference type="PRINTS" id="PR00344">
    <property type="entry name" value="BCTRLSENSOR"/>
</dbReference>
<comment type="caution">
    <text evidence="6">The sequence shown here is derived from an EMBL/GenBank/DDBJ whole genome shotgun (WGS) entry which is preliminary data.</text>
</comment>
<dbReference type="GO" id="GO:0000155">
    <property type="term" value="F:phosphorelay sensor kinase activity"/>
    <property type="evidence" value="ECO:0007669"/>
    <property type="project" value="InterPro"/>
</dbReference>
<dbReference type="InterPro" id="IPR004358">
    <property type="entry name" value="Sig_transdc_His_kin-like_C"/>
</dbReference>
<dbReference type="Pfam" id="PF01590">
    <property type="entry name" value="GAF"/>
    <property type="match status" value="1"/>
</dbReference>
<dbReference type="RefSeq" id="WP_086487750.1">
    <property type="nucleotide sequence ID" value="NZ_MSLT01000012.1"/>
</dbReference>
<evidence type="ECO:0000256" key="4">
    <source>
        <dbReference type="SAM" id="Coils"/>
    </source>
</evidence>
<dbReference type="SMART" id="SM00387">
    <property type="entry name" value="HATPase_c"/>
    <property type="match status" value="1"/>
</dbReference>
<dbReference type="OrthoDB" id="2521613at2"/>
<organism evidence="6 7">
    <name type="scientific">Thioflexithrix psekupsensis</name>
    <dbReference type="NCBI Taxonomy" id="1570016"/>
    <lineage>
        <taxon>Bacteria</taxon>
        <taxon>Pseudomonadati</taxon>
        <taxon>Pseudomonadota</taxon>
        <taxon>Gammaproteobacteria</taxon>
        <taxon>Thiotrichales</taxon>
        <taxon>Thioflexithrix</taxon>
    </lineage>
</organism>
<evidence type="ECO:0000259" key="5">
    <source>
        <dbReference type="PROSITE" id="PS50109"/>
    </source>
</evidence>
<protein>
    <recommendedName>
        <fullName evidence="2">histidine kinase</fullName>
        <ecNumber evidence="2">2.7.13.3</ecNumber>
    </recommendedName>
</protein>
<dbReference type="EMBL" id="MSLT01000012">
    <property type="protein sequence ID" value="OUD13965.1"/>
    <property type="molecule type" value="Genomic_DNA"/>
</dbReference>
<dbReference type="InterPro" id="IPR003661">
    <property type="entry name" value="HisK_dim/P_dom"/>
</dbReference>
<dbReference type="Pfam" id="PF02518">
    <property type="entry name" value="HATPase_c"/>
    <property type="match status" value="1"/>
</dbReference>
<dbReference type="PANTHER" id="PTHR43065:SF47">
    <property type="match status" value="1"/>
</dbReference>
<keyword evidence="7" id="KW-1185">Reference proteome</keyword>
<dbReference type="InterPro" id="IPR036890">
    <property type="entry name" value="HATPase_C_sf"/>
</dbReference>
<dbReference type="SUPFAM" id="SSF47384">
    <property type="entry name" value="Homodimeric domain of signal transducing histidine kinase"/>
    <property type="match status" value="1"/>
</dbReference>
<dbReference type="Gene3D" id="3.30.450.40">
    <property type="match status" value="1"/>
</dbReference>
<dbReference type="SUPFAM" id="SSF55781">
    <property type="entry name" value="GAF domain-like"/>
    <property type="match status" value="1"/>
</dbReference>
<dbReference type="Gene3D" id="3.30.565.10">
    <property type="entry name" value="Histidine kinase-like ATPase, C-terminal domain"/>
    <property type="match status" value="1"/>
</dbReference>
<feature type="coiled-coil region" evidence="4">
    <location>
        <begin position="156"/>
        <end position="198"/>
    </location>
</feature>
<dbReference type="AlphaFoldDB" id="A0A251X7Q5"/>
<sequence length="447" mass="49813">MQHKSAQDVVKTIQAILDVDQFSSGDAYFRELVRNVAHHLNVKYCFIGRPQNGEQNKVQTHVVWAGQQFVDNFVYDLAGTPCKNVFDGKRVGLYSPHVAEQFPEDELLVQMGVESYLGAPIIDNRNRMLGLIVILDEQPIEDREYYVAIMELLAGRVATEIERNDLQANLQRQVEERTAELNARMEELECTRNELVQSEKMASLGRLVAGFAHELNTPIGVSVASASVLENKAAVINQMLNEDEVDGEVLDKILAQFSEATRLIISNLRRASELINSFKRTAIDQSSEDVRKFDVKSIIDDVINTLHNRFKQTAVKIHVNAPEHLEVYSIPGSVDQILTNLLLNSLEHGFSAGTAAGDIHIQAELHDDRLRLVYKDTGKGIAAEALGRVFEPFFTTNRSQGGSGLGLYISYNLVTTQLKGEMTCHSVAGQGVTFTVEFPVQFSLPSR</sequence>
<dbReference type="Gene3D" id="1.10.287.130">
    <property type="match status" value="1"/>
</dbReference>
<dbReference type="SMART" id="SM00065">
    <property type="entry name" value="GAF"/>
    <property type="match status" value="1"/>
</dbReference>
<gene>
    <name evidence="6" type="ORF">TPSD3_06370</name>
</gene>
<reference evidence="6 7" key="1">
    <citation type="submission" date="2016-12" db="EMBL/GenBank/DDBJ databases">
        <title>Thioflexothrix psekupsii D3 genome sequencing and assembly.</title>
        <authorList>
            <person name="Fomenkov A."/>
            <person name="Vincze T."/>
            <person name="Grabovich M."/>
            <person name="Anton B.P."/>
            <person name="Dubinina G."/>
            <person name="Orlova M."/>
            <person name="Belousova E."/>
            <person name="Roberts R.J."/>
        </authorList>
    </citation>
    <scope>NUCLEOTIDE SEQUENCE [LARGE SCALE GENOMIC DNA]</scope>
    <source>
        <strain evidence="6">D3</strain>
    </source>
</reference>
<dbReference type="InterPro" id="IPR036097">
    <property type="entry name" value="HisK_dim/P_sf"/>
</dbReference>
<dbReference type="PANTHER" id="PTHR43065">
    <property type="entry name" value="SENSOR HISTIDINE KINASE"/>
    <property type="match status" value="1"/>
</dbReference>
<dbReference type="SUPFAM" id="SSF55874">
    <property type="entry name" value="ATPase domain of HSP90 chaperone/DNA topoisomerase II/histidine kinase"/>
    <property type="match status" value="1"/>
</dbReference>
<proteinExistence type="predicted"/>
<evidence type="ECO:0000256" key="3">
    <source>
        <dbReference type="ARBA" id="ARBA00022553"/>
    </source>
</evidence>
<dbReference type="InterPro" id="IPR029016">
    <property type="entry name" value="GAF-like_dom_sf"/>
</dbReference>
<keyword evidence="3" id="KW-0597">Phosphoprotein</keyword>
<dbReference type="PROSITE" id="PS50109">
    <property type="entry name" value="HIS_KIN"/>
    <property type="match status" value="1"/>
</dbReference>
<evidence type="ECO:0000256" key="1">
    <source>
        <dbReference type="ARBA" id="ARBA00000085"/>
    </source>
</evidence>
<evidence type="ECO:0000313" key="6">
    <source>
        <dbReference type="EMBL" id="OUD13965.1"/>
    </source>
</evidence>
<accession>A0A251X7Q5</accession>
<dbReference type="CDD" id="cd00082">
    <property type="entry name" value="HisKA"/>
    <property type="match status" value="1"/>
</dbReference>
<comment type="catalytic activity">
    <reaction evidence="1">
        <text>ATP + protein L-histidine = ADP + protein N-phospho-L-histidine.</text>
        <dbReference type="EC" id="2.7.13.3"/>
    </reaction>
</comment>
<dbReference type="InterPro" id="IPR005467">
    <property type="entry name" value="His_kinase_dom"/>
</dbReference>
<dbReference type="Proteomes" id="UP000194798">
    <property type="component" value="Unassembled WGS sequence"/>
</dbReference>
<dbReference type="EC" id="2.7.13.3" evidence="2"/>
<keyword evidence="4" id="KW-0175">Coiled coil</keyword>
<feature type="domain" description="Histidine kinase" evidence="5">
    <location>
        <begin position="210"/>
        <end position="442"/>
    </location>
</feature>